<feature type="non-terminal residue" evidence="1">
    <location>
        <position position="93"/>
    </location>
</feature>
<name>A0A9N9HNY1_9GLOM</name>
<sequence>EQRKIHNPFNSIHAAALCTFAETIGGLAVLTKLTRKHRAIVTRINMEYHKKARGTSTFNPEELIGTKECETILKDQSSDIVAKATIFWNIRSS</sequence>
<dbReference type="EMBL" id="CAJVQA010010614">
    <property type="protein sequence ID" value="CAG8698770.1"/>
    <property type="molecule type" value="Genomic_DNA"/>
</dbReference>
<dbReference type="Proteomes" id="UP000789759">
    <property type="component" value="Unassembled WGS sequence"/>
</dbReference>
<evidence type="ECO:0000313" key="1">
    <source>
        <dbReference type="EMBL" id="CAG8698770.1"/>
    </source>
</evidence>
<evidence type="ECO:0000313" key="2">
    <source>
        <dbReference type="Proteomes" id="UP000789759"/>
    </source>
</evidence>
<organism evidence="1 2">
    <name type="scientific">Cetraspora pellucida</name>
    <dbReference type="NCBI Taxonomy" id="1433469"/>
    <lineage>
        <taxon>Eukaryota</taxon>
        <taxon>Fungi</taxon>
        <taxon>Fungi incertae sedis</taxon>
        <taxon>Mucoromycota</taxon>
        <taxon>Glomeromycotina</taxon>
        <taxon>Glomeromycetes</taxon>
        <taxon>Diversisporales</taxon>
        <taxon>Gigasporaceae</taxon>
        <taxon>Cetraspora</taxon>
    </lineage>
</organism>
<gene>
    <name evidence="1" type="ORF">CPELLU_LOCUS11701</name>
</gene>
<dbReference type="Pfam" id="PF14539">
    <property type="entry name" value="DUF4442"/>
    <property type="match status" value="1"/>
</dbReference>
<keyword evidence="2" id="KW-1185">Reference proteome</keyword>
<reference evidence="1" key="1">
    <citation type="submission" date="2021-06" db="EMBL/GenBank/DDBJ databases">
        <authorList>
            <person name="Kallberg Y."/>
            <person name="Tangrot J."/>
            <person name="Rosling A."/>
        </authorList>
    </citation>
    <scope>NUCLEOTIDE SEQUENCE</scope>
    <source>
        <strain evidence="1">FL966</strain>
    </source>
</reference>
<dbReference type="InterPro" id="IPR027961">
    <property type="entry name" value="DUF4442"/>
</dbReference>
<protein>
    <submittedName>
        <fullName evidence="1">12346_t:CDS:1</fullName>
    </submittedName>
</protein>
<dbReference type="SUPFAM" id="SSF54637">
    <property type="entry name" value="Thioesterase/thiol ester dehydrase-isomerase"/>
    <property type="match status" value="1"/>
</dbReference>
<comment type="caution">
    <text evidence="1">The sequence shown here is derived from an EMBL/GenBank/DDBJ whole genome shotgun (WGS) entry which is preliminary data.</text>
</comment>
<dbReference type="AlphaFoldDB" id="A0A9N9HNY1"/>
<dbReference type="CDD" id="cd03443">
    <property type="entry name" value="PaaI_thioesterase"/>
    <property type="match status" value="1"/>
</dbReference>
<dbReference type="Gene3D" id="3.10.129.10">
    <property type="entry name" value="Hotdog Thioesterase"/>
    <property type="match status" value="1"/>
</dbReference>
<accession>A0A9N9HNY1</accession>
<proteinExistence type="predicted"/>
<dbReference type="OrthoDB" id="10255641at2759"/>
<dbReference type="InterPro" id="IPR029069">
    <property type="entry name" value="HotDog_dom_sf"/>
</dbReference>